<gene>
    <name evidence="2" type="ORF">HETSPECPRED_004090</name>
</gene>
<name>A0A8H3FF55_9LECA</name>
<evidence type="ECO:0000313" key="2">
    <source>
        <dbReference type="EMBL" id="CAF9919731.1"/>
    </source>
</evidence>
<dbReference type="AlphaFoldDB" id="A0A8H3FF55"/>
<feature type="compositionally biased region" description="Polar residues" evidence="1">
    <location>
        <begin position="76"/>
        <end position="87"/>
    </location>
</feature>
<evidence type="ECO:0000256" key="1">
    <source>
        <dbReference type="SAM" id="MobiDB-lite"/>
    </source>
</evidence>
<dbReference type="EMBL" id="CAJPDS010000024">
    <property type="protein sequence ID" value="CAF9919731.1"/>
    <property type="molecule type" value="Genomic_DNA"/>
</dbReference>
<feature type="region of interest" description="Disordered" evidence="1">
    <location>
        <begin position="1"/>
        <end position="271"/>
    </location>
</feature>
<feature type="compositionally biased region" description="Basic and acidic residues" evidence="1">
    <location>
        <begin position="1"/>
        <end position="20"/>
    </location>
</feature>
<protein>
    <submittedName>
        <fullName evidence="2">Uncharacterized protein</fullName>
    </submittedName>
</protein>
<sequence>MLEDLKDLSEDYIRETREMTSRGYQGSPTRGSPGAGLPNKSVGVPYRESQTSRRRDQDTAMQDPYVLESRYAAQPGYSSAGSQSGYPSTAGGYPDSSRYPSSQPPGYPPGAGYSTGSGYPPGYSQGGSYPSPSGYPAASSYVTAGYPATAGRPGIPVDQNYTYADQAGEYAAQGYPSRQPGPYSGGPQLRDPRAAPGYPPYVSSPQDVPMRNAPIDERGYDPYSQSIAQSQSGRGAPYAPSRGTPVGYDTAPPPPRDGYMREPIREERRRR</sequence>
<accession>A0A8H3FF55</accession>
<proteinExistence type="predicted"/>
<evidence type="ECO:0000313" key="3">
    <source>
        <dbReference type="Proteomes" id="UP000664521"/>
    </source>
</evidence>
<dbReference type="Proteomes" id="UP000664521">
    <property type="component" value="Unassembled WGS sequence"/>
</dbReference>
<feature type="compositionally biased region" description="Low complexity" evidence="1">
    <location>
        <begin position="110"/>
        <end position="141"/>
    </location>
</feature>
<keyword evidence="3" id="KW-1185">Reference proteome</keyword>
<dbReference type="OrthoDB" id="4146887at2759"/>
<comment type="caution">
    <text evidence="2">The sequence shown here is derived from an EMBL/GenBank/DDBJ whole genome shotgun (WGS) entry which is preliminary data.</text>
</comment>
<feature type="compositionally biased region" description="Polar residues" evidence="1">
    <location>
        <begin position="223"/>
        <end position="233"/>
    </location>
</feature>
<feature type="compositionally biased region" description="Basic and acidic residues" evidence="1">
    <location>
        <begin position="258"/>
        <end position="271"/>
    </location>
</feature>
<reference evidence="2" key="1">
    <citation type="submission" date="2021-03" db="EMBL/GenBank/DDBJ databases">
        <authorList>
            <person name="Tagirdzhanova G."/>
        </authorList>
    </citation>
    <scope>NUCLEOTIDE SEQUENCE</scope>
</reference>
<organism evidence="2 3">
    <name type="scientific">Heterodermia speciosa</name>
    <dbReference type="NCBI Taxonomy" id="116794"/>
    <lineage>
        <taxon>Eukaryota</taxon>
        <taxon>Fungi</taxon>
        <taxon>Dikarya</taxon>
        <taxon>Ascomycota</taxon>
        <taxon>Pezizomycotina</taxon>
        <taxon>Lecanoromycetes</taxon>
        <taxon>OSLEUM clade</taxon>
        <taxon>Lecanoromycetidae</taxon>
        <taxon>Caliciales</taxon>
        <taxon>Physciaceae</taxon>
        <taxon>Heterodermia</taxon>
    </lineage>
</organism>